<dbReference type="GO" id="GO:0051539">
    <property type="term" value="F:4 iron, 4 sulfur cluster binding"/>
    <property type="evidence" value="ECO:0007669"/>
    <property type="project" value="UniProtKB-KW"/>
</dbReference>
<dbReference type="EC" id="4.2.1.32" evidence="9"/>
<dbReference type="GO" id="GO:0046872">
    <property type="term" value="F:metal ion binding"/>
    <property type="evidence" value="ECO:0007669"/>
    <property type="project" value="UniProtKB-KW"/>
</dbReference>
<name>A0A380NMQ0_9FIRM</name>
<dbReference type="NCBIfam" id="NF006084">
    <property type="entry name" value="PRK08230.1"/>
    <property type="match status" value="1"/>
</dbReference>
<evidence type="ECO:0000313" key="14">
    <source>
        <dbReference type="Proteomes" id="UP000255367"/>
    </source>
</evidence>
<comment type="subunit">
    <text evidence="3">Tetramer of two alpha and two beta subunits.</text>
</comment>
<proteinExistence type="inferred from homology"/>
<dbReference type="InterPro" id="IPR004646">
    <property type="entry name" value="Fe-S_hydro-lyase_TtdA-typ_cat"/>
</dbReference>
<evidence type="ECO:0000259" key="12">
    <source>
        <dbReference type="Pfam" id="PF05681"/>
    </source>
</evidence>
<keyword evidence="4" id="KW-0004">4Fe-4S</keyword>
<comment type="catalytic activity">
    <reaction evidence="11">
        <text>(2R,3R)-tartrate = oxaloacetate + H2O</text>
        <dbReference type="Rhea" id="RHEA:15413"/>
        <dbReference type="ChEBI" id="CHEBI:15377"/>
        <dbReference type="ChEBI" id="CHEBI:16452"/>
        <dbReference type="ChEBI" id="CHEBI:30924"/>
        <dbReference type="EC" id="4.2.1.32"/>
    </reaction>
</comment>
<evidence type="ECO:0000256" key="8">
    <source>
        <dbReference type="ARBA" id="ARBA00023239"/>
    </source>
</evidence>
<dbReference type="AlphaFoldDB" id="A0A380NMQ0"/>
<evidence type="ECO:0000256" key="3">
    <source>
        <dbReference type="ARBA" id="ARBA00011209"/>
    </source>
</evidence>
<keyword evidence="8 13" id="KW-0456">Lyase</keyword>
<accession>A0A380NMQ0</accession>
<dbReference type="RefSeq" id="WP_115310966.1">
    <property type="nucleotide sequence ID" value="NZ_UHIO01000001.1"/>
</dbReference>
<evidence type="ECO:0000256" key="9">
    <source>
        <dbReference type="ARBA" id="ARBA00039027"/>
    </source>
</evidence>
<evidence type="ECO:0000256" key="4">
    <source>
        <dbReference type="ARBA" id="ARBA00022485"/>
    </source>
</evidence>
<dbReference type="NCBIfam" id="TIGR00722">
    <property type="entry name" value="ttdA_fumA_fumB"/>
    <property type="match status" value="1"/>
</dbReference>
<evidence type="ECO:0000256" key="10">
    <source>
        <dbReference type="ARBA" id="ARBA00040103"/>
    </source>
</evidence>
<evidence type="ECO:0000256" key="6">
    <source>
        <dbReference type="ARBA" id="ARBA00023004"/>
    </source>
</evidence>
<keyword evidence="7" id="KW-0411">Iron-sulfur</keyword>
<dbReference type="Proteomes" id="UP000255367">
    <property type="component" value="Unassembled WGS sequence"/>
</dbReference>
<comment type="cofactor">
    <cofactor evidence="1">
        <name>iron-sulfur cluster</name>
        <dbReference type="ChEBI" id="CHEBI:30408"/>
    </cofactor>
</comment>
<protein>
    <recommendedName>
        <fullName evidence="10">L(+)-tartrate dehydratase subunit alpha</fullName>
        <ecNumber evidence="9">4.2.1.32</ecNumber>
    </recommendedName>
</protein>
<dbReference type="PANTHER" id="PTHR30389:SF19">
    <property type="entry name" value="L(+)-TARTRATE DEHYDRATASE SUBUNIT ALPHA"/>
    <property type="match status" value="1"/>
</dbReference>
<organism evidence="13 14">
    <name type="scientific">Veillonella criceti</name>
    <dbReference type="NCBI Taxonomy" id="103891"/>
    <lineage>
        <taxon>Bacteria</taxon>
        <taxon>Bacillati</taxon>
        <taxon>Bacillota</taxon>
        <taxon>Negativicutes</taxon>
        <taxon>Veillonellales</taxon>
        <taxon>Veillonellaceae</taxon>
        <taxon>Veillonella</taxon>
    </lineage>
</organism>
<reference evidence="13 14" key="1">
    <citation type="submission" date="2018-06" db="EMBL/GenBank/DDBJ databases">
        <authorList>
            <consortium name="Pathogen Informatics"/>
            <person name="Doyle S."/>
        </authorList>
    </citation>
    <scope>NUCLEOTIDE SEQUENCE [LARGE SCALE GENOMIC DNA]</scope>
    <source>
        <strain evidence="13 14">NCTC12020</strain>
    </source>
</reference>
<keyword evidence="5" id="KW-0479">Metal-binding</keyword>
<feature type="domain" description="Fe-S hydro-lyase tartrate dehydratase alpha-type catalytic" evidence="12">
    <location>
        <begin position="13"/>
        <end position="280"/>
    </location>
</feature>
<keyword evidence="14" id="KW-1185">Reference proteome</keyword>
<evidence type="ECO:0000256" key="11">
    <source>
        <dbReference type="ARBA" id="ARBA00049253"/>
    </source>
</evidence>
<evidence type="ECO:0000256" key="1">
    <source>
        <dbReference type="ARBA" id="ARBA00001915"/>
    </source>
</evidence>
<dbReference type="Pfam" id="PF05681">
    <property type="entry name" value="Fumerase"/>
    <property type="match status" value="1"/>
</dbReference>
<dbReference type="PANTHER" id="PTHR30389">
    <property type="entry name" value="FUMARATE HYDRATASE-RELATED"/>
    <property type="match status" value="1"/>
</dbReference>
<dbReference type="OrthoDB" id="9798978at2"/>
<gene>
    <name evidence="13" type="primary">ttdA_3</name>
    <name evidence="13" type="ORF">NCTC12020_01899</name>
</gene>
<comment type="similarity">
    <text evidence="2">Belongs to the class-I fumarase family.</text>
</comment>
<evidence type="ECO:0000256" key="5">
    <source>
        <dbReference type="ARBA" id="ARBA00022723"/>
    </source>
</evidence>
<dbReference type="EMBL" id="UHIO01000001">
    <property type="protein sequence ID" value="SUP44909.1"/>
    <property type="molecule type" value="Genomic_DNA"/>
</dbReference>
<sequence>MEQVTQSQEMTRIIADFVGYMSKVLPDDVDAKIKELAADEKNPLAKTIYDTMHTNMELAKELSRPSCQDTGVLQYWVKCGAKFPLIGELESILREATLKATQETPLRHNSVETFDEFNTKKNIGLTAPYVFWDIVPDRDDVEIFPYMAGGGCSLPGSGKTLMPGEGYEGVAKFVLDLMTSYGLNACPPLLVGVGIATSIDTAALYSKKALMRPVSSKNPNEKAAYMEQLLEDGINSLHLGPQGMGGDKSVMGVNIENGTRHPSVLSVAVNVGCWNHRRGHLVFTKDGKCTVLSHSGVAY</sequence>
<keyword evidence="6" id="KW-0408">Iron</keyword>
<dbReference type="InterPro" id="IPR051208">
    <property type="entry name" value="Class-I_Fumarase/Tartrate_DH"/>
</dbReference>
<evidence type="ECO:0000256" key="7">
    <source>
        <dbReference type="ARBA" id="ARBA00023014"/>
    </source>
</evidence>
<evidence type="ECO:0000313" key="13">
    <source>
        <dbReference type="EMBL" id="SUP44909.1"/>
    </source>
</evidence>
<dbReference type="GO" id="GO:0008730">
    <property type="term" value="F:L(+)-tartrate dehydratase activity"/>
    <property type="evidence" value="ECO:0007669"/>
    <property type="project" value="UniProtKB-EC"/>
</dbReference>
<evidence type="ECO:0000256" key="2">
    <source>
        <dbReference type="ARBA" id="ARBA00008876"/>
    </source>
</evidence>